<dbReference type="Pfam" id="PF13505">
    <property type="entry name" value="OMP_b-brl"/>
    <property type="match status" value="1"/>
</dbReference>
<keyword evidence="5" id="KW-1185">Reference proteome</keyword>
<organism evidence="4 5">
    <name type="scientific">Roseicyclus persicicus</name>
    <dbReference type="NCBI Taxonomy" id="2650661"/>
    <lineage>
        <taxon>Bacteria</taxon>
        <taxon>Pseudomonadati</taxon>
        <taxon>Pseudomonadota</taxon>
        <taxon>Alphaproteobacteria</taxon>
        <taxon>Rhodobacterales</taxon>
        <taxon>Roseobacteraceae</taxon>
        <taxon>Roseicyclus</taxon>
    </lineage>
</organism>
<proteinExistence type="predicted"/>
<evidence type="ECO:0000313" key="4">
    <source>
        <dbReference type="EMBL" id="NKX46168.1"/>
    </source>
</evidence>
<evidence type="ECO:0000256" key="2">
    <source>
        <dbReference type="SAM" id="SignalP"/>
    </source>
</evidence>
<keyword evidence="1 2" id="KW-0732">Signal</keyword>
<dbReference type="AlphaFoldDB" id="A0A7X6K0S0"/>
<feature type="signal peptide" evidence="2">
    <location>
        <begin position="1"/>
        <end position="22"/>
    </location>
</feature>
<dbReference type="EMBL" id="JAAZQQ010000006">
    <property type="protein sequence ID" value="NKX46168.1"/>
    <property type="molecule type" value="Genomic_DNA"/>
</dbReference>
<gene>
    <name evidence="4" type="ORF">HCU73_16360</name>
</gene>
<feature type="domain" description="Outer membrane protein beta-barrel" evidence="3">
    <location>
        <begin position="36"/>
        <end position="201"/>
    </location>
</feature>
<protein>
    <submittedName>
        <fullName evidence="4">Porin family protein</fullName>
    </submittedName>
</protein>
<evidence type="ECO:0000313" key="5">
    <source>
        <dbReference type="Proteomes" id="UP000526408"/>
    </source>
</evidence>
<dbReference type="Proteomes" id="UP000526408">
    <property type="component" value="Unassembled WGS sequence"/>
</dbReference>
<dbReference type="Gene3D" id="2.40.160.20">
    <property type="match status" value="1"/>
</dbReference>
<dbReference type="RefSeq" id="WP_168624552.1">
    <property type="nucleotide sequence ID" value="NZ_JAAZQQ010000006.1"/>
</dbReference>
<dbReference type="InterPro" id="IPR011250">
    <property type="entry name" value="OMP/PagP_B-barrel"/>
</dbReference>
<evidence type="ECO:0000256" key="1">
    <source>
        <dbReference type="ARBA" id="ARBA00022729"/>
    </source>
</evidence>
<evidence type="ECO:0000259" key="3">
    <source>
        <dbReference type="Pfam" id="PF13505"/>
    </source>
</evidence>
<feature type="chain" id="PRO_5031533630" evidence="2">
    <location>
        <begin position="23"/>
        <end position="201"/>
    </location>
</feature>
<sequence length="201" mass="20493">MTRTAIAIAIAVACGLASPGLAGGYEAAPQPAPTASVAPVPAGTDWTGPYLGLQIERGDATIQPGPPDPNFDGMFTGIFGGYRHDFGSIVVGAELDFVAGELTSGSPGGVDDVLRFGLEAGVDAGQALVYATAGWARVGLTDPAGSTDNNGHFYGIGVDFAVTDRMTVGLEVLRHEFDEAGNPPPVTVEMTTIGLNAAIRF</sequence>
<dbReference type="InterPro" id="IPR027385">
    <property type="entry name" value="Beta-barrel_OMP"/>
</dbReference>
<name>A0A7X6K0S0_9RHOB</name>
<dbReference type="SUPFAM" id="SSF56925">
    <property type="entry name" value="OMPA-like"/>
    <property type="match status" value="1"/>
</dbReference>
<reference evidence="4 5" key="1">
    <citation type="submission" date="2020-04" db="EMBL/GenBank/DDBJ databases">
        <authorList>
            <person name="Yoon J."/>
        </authorList>
    </citation>
    <scope>NUCLEOTIDE SEQUENCE [LARGE SCALE GENOMIC DNA]</scope>
    <source>
        <strain evidence="4 5">KMU-115</strain>
    </source>
</reference>
<accession>A0A7X6K0S0</accession>
<comment type="caution">
    <text evidence="4">The sequence shown here is derived from an EMBL/GenBank/DDBJ whole genome shotgun (WGS) entry which is preliminary data.</text>
</comment>